<protein>
    <submittedName>
        <fullName evidence="8">Geranyl transferase</fullName>
    </submittedName>
</protein>
<dbReference type="CDD" id="cd00685">
    <property type="entry name" value="Trans_IPPS_HT"/>
    <property type="match status" value="1"/>
</dbReference>
<dbReference type="GO" id="GO:0046872">
    <property type="term" value="F:metal ion binding"/>
    <property type="evidence" value="ECO:0007669"/>
    <property type="project" value="UniProtKB-KW"/>
</dbReference>
<dbReference type="RefSeq" id="WP_155708550.1">
    <property type="nucleotide sequence ID" value="NZ_BMWU01000017.1"/>
</dbReference>
<evidence type="ECO:0000256" key="4">
    <source>
        <dbReference type="ARBA" id="ARBA00022723"/>
    </source>
</evidence>
<keyword evidence="6" id="KW-0414">Isoprene biosynthesis</keyword>
<dbReference type="GO" id="GO:0004659">
    <property type="term" value="F:prenyltransferase activity"/>
    <property type="evidence" value="ECO:0007669"/>
    <property type="project" value="InterPro"/>
</dbReference>
<dbReference type="NCBIfam" id="NF045485">
    <property type="entry name" value="FPPsyn"/>
    <property type="match status" value="1"/>
</dbReference>
<dbReference type="GO" id="GO:0016114">
    <property type="term" value="P:terpenoid biosynthetic process"/>
    <property type="evidence" value="ECO:0007669"/>
    <property type="project" value="UniProtKB-ARBA"/>
</dbReference>
<proteinExistence type="inferred from homology"/>
<accession>A0A6I3XG78</accession>
<comment type="similarity">
    <text evidence="2 7">Belongs to the FPP/GGPP synthase family.</text>
</comment>
<dbReference type="GO" id="GO:0005737">
    <property type="term" value="C:cytoplasm"/>
    <property type="evidence" value="ECO:0007669"/>
    <property type="project" value="UniProtKB-ARBA"/>
</dbReference>
<evidence type="ECO:0000256" key="7">
    <source>
        <dbReference type="RuleBase" id="RU004466"/>
    </source>
</evidence>
<comment type="caution">
    <text evidence="8">The sequence shown here is derived from an EMBL/GenBank/DDBJ whole genome shotgun (WGS) entry which is preliminary data.</text>
</comment>
<dbReference type="SFLD" id="SFLDG01017">
    <property type="entry name" value="Polyprenyl_Transferase_Like"/>
    <property type="match status" value="1"/>
</dbReference>
<dbReference type="OrthoDB" id="9805316at2"/>
<dbReference type="Gene3D" id="1.10.600.10">
    <property type="entry name" value="Farnesyl Diphosphate Synthase"/>
    <property type="match status" value="1"/>
</dbReference>
<dbReference type="PROSITE" id="PS00723">
    <property type="entry name" value="POLYPRENYL_SYNTHASE_1"/>
    <property type="match status" value="1"/>
</dbReference>
<keyword evidence="4" id="KW-0479">Metal-binding</keyword>
<reference evidence="8 9" key="1">
    <citation type="submission" date="2019-11" db="EMBL/GenBank/DDBJ databases">
        <title>Draft Genome Sequences of Six Type Strains of the Genus Massilia.</title>
        <authorList>
            <person name="Miess H."/>
            <person name="Frediansyah A."/>
            <person name="Goeker M."/>
            <person name="Gross H."/>
        </authorList>
    </citation>
    <scope>NUCLEOTIDE SEQUENCE [LARGE SCALE GENOMIC DNA]</scope>
    <source>
        <strain evidence="8 9">DSM 17513</strain>
    </source>
</reference>
<dbReference type="Pfam" id="PF00348">
    <property type="entry name" value="polyprenyl_synt"/>
    <property type="match status" value="1"/>
</dbReference>
<comment type="cofactor">
    <cofactor evidence="1">
        <name>Mg(2+)</name>
        <dbReference type="ChEBI" id="CHEBI:18420"/>
    </cofactor>
</comment>
<organism evidence="8 9">
    <name type="scientific">Pseudoduganella dura</name>
    <dbReference type="NCBI Taxonomy" id="321982"/>
    <lineage>
        <taxon>Bacteria</taxon>
        <taxon>Pseudomonadati</taxon>
        <taxon>Pseudomonadota</taxon>
        <taxon>Betaproteobacteria</taxon>
        <taxon>Burkholderiales</taxon>
        <taxon>Oxalobacteraceae</taxon>
        <taxon>Telluria group</taxon>
        <taxon>Pseudoduganella</taxon>
    </lineage>
</organism>
<evidence type="ECO:0000256" key="1">
    <source>
        <dbReference type="ARBA" id="ARBA00001946"/>
    </source>
</evidence>
<name>A0A6I3XG78_9BURK</name>
<keyword evidence="9" id="KW-1185">Reference proteome</keyword>
<dbReference type="Proteomes" id="UP000431684">
    <property type="component" value="Unassembled WGS sequence"/>
</dbReference>
<dbReference type="InterPro" id="IPR033749">
    <property type="entry name" value="Polyprenyl_synt_CS"/>
</dbReference>
<dbReference type="SFLD" id="SFLDS00005">
    <property type="entry name" value="Isoprenoid_Synthase_Type_I"/>
    <property type="match status" value="1"/>
</dbReference>
<dbReference type="AlphaFoldDB" id="A0A6I3XG78"/>
<dbReference type="SUPFAM" id="SSF48576">
    <property type="entry name" value="Terpenoid synthases"/>
    <property type="match status" value="1"/>
</dbReference>
<keyword evidence="3 7" id="KW-0808">Transferase</keyword>
<dbReference type="FunFam" id="1.10.600.10:FF:000001">
    <property type="entry name" value="Geranylgeranyl diphosphate synthase"/>
    <property type="match status" value="1"/>
</dbReference>
<evidence type="ECO:0000313" key="9">
    <source>
        <dbReference type="Proteomes" id="UP000431684"/>
    </source>
</evidence>
<dbReference type="EMBL" id="WNWM01000002">
    <property type="protein sequence ID" value="MUI12631.1"/>
    <property type="molecule type" value="Genomic_DNA"/>
</dbReference>
<dbReference type="PANTHER" id="PTHR43281">
    <property type="entry name" value="FARNESYL DIPHOSPHATE SYNTHASE"/>
    <property type="match status" value="1"/>
</dbReference>
<dbReference type="InterPro" id="IPR053378">
    <property type="entry name" value="Prenyl_diphosphate_synthase"/>
</dbReference>
<evidence type="ECO:0000256" key="5">
    <source>
        <dbReference type="ARBA" id="ARBA00022842"/>
    </source>
</evidence>
<dbReference type="PROSITE" id="PS00444">
    <property type="entry name" value="POLYPRENYL_SYNTHASE_2"/>
    <property type="match status" value="1"/>
</dbReference>
<dbReference type="InterPro" id="IPR000092">
    <property type="entry name" value="Polyprenyl_synt"/>
</dbReference>
<evidence type="ECO:0000256" key="3">
    <source>
        <dbReference type="ARBA" id="ARBA00022679"/>
    </source>
</evidence>
<sequence length="301" mass="31596">MTETFEAVTFQDWMRGVQAGMEADMSAYLPAAEAAPAKLHEAMRYALLGGGKRVRPLLVYAAGALFGADAAALSRAAAAVEMIHAYSLVHDDMPCMDDDDLRRGKPTVHVAYDEATALLVGDALQSQAFTVLAGCENVPPARLLAMVRLLADAAGSGGMCGGQAIDLDSVGISLTLEQLERMHQLKTGALLRASVVLGALAGKSLDDAELHALHAYSRAIGLAFQVVDDVLDATADSATLGKTAGKDAADNKPTYVSILGLDESVALAEQLRREAHAALAAFGDDALRLRELADLIVQRKA</sequence>
<evidence type="ECO:0000256" key="6">
    <source>
        <dbReference type="ARBA" id="ARBA00023229"/>
    </source>
</evidence>
<dbReference type="InterPro" id="IPR008949">
    <property type="entry name" value="Isoprenoid_synthase_dom_sf"/>
</dbReference>
<keyword evidence="5" id="KW-0460">Magnesium</keyword>
<dbReference type="PANTHER" id="PTHR43281:SF1">
    <property type="entry name" value="FARNESYL DIPHOSPHATE SYNTHASE"/>
    <property type="match status" value="1"/>
</dbReference>
<gene>
    <name evidence="8" type="ORF">GJV26_09125</name>
</gene>
<evidence type="ECO:0000313" key="8">
    <source>
        <dbReference type="EMBL" id="MUI12631.1"/>
    </source>
</evidence>
<evidence type="ECO:0000256" key="2">
    <source>
        <dbReference type="ARBA" id="ARBA00006706"/>
    </source>
</evidence>